<dbReference type="AlphaFoldDB" id="A0A9P5SLV4"/>
<feature type="compositionally biased region" description="Basic and acidic residues" evidence="1">
    <location>
        <begin position="266"/>
        <end position="278"/>
    </location>
</feature>
<evidence type="ECO:0000313" key="3">
    <source>
        <dbReference type="Proteomes" id="UP000696485"/>
    </source>
</evidence>
<feature type="compositionally biased region" description="Acidic residues" evidence="1">
    <location>
        <begin position="85"/>
        <end position="133"/>
    </location>
</feature>
<evidence type="ECO:0000256" key="1">
    <source>
        <dbReference type="SAM" id="MobiDB-lite"/>
    </source>
</evidence>
<feature type="compositionally biased region" description="Low complexity" evidence="1">
    <location>
        <begin position="181"/>
        <end position="202"/>
    </location>
</feature>
<feature type="region of interest" description="Disordered" evidence="1">
    <location>
        <begin position="85"/>
        <end position="140"/>
    </location>
</feature>
<gene>
    <name evidence="2" type="ORF">BG006_006930</name>
</gene>
<protein>
    <submittedName>
        <fullName evidence="2">Uncharacterized protein</fullName>
    </submittedName>
</protein>
<feature type="region of interest" description="Disordered" evidence="1">
    <location>
        <begin position="265"/>
        <end position="299"/>
    </location>
</feature>
<evidence type="ECO:0000313" key="2">
    <source>
        <dbReference type="EMBL" id="KAF9330084.1"/>
    </source>
</evidence>
<keyword evidence="3" id="KW-1185">Reference proteome</keyword>
<feature type="compositionally biased region" description="Acidic residues" evidence="1">
    <location>
        <begin position="217"/>
        <end position="232"/>
    </location>
</feature>
<sequence>MTNNNVYQHRVPNTLTRFSTLYATFPRHRHHPRLNTEHSNHTLKSRSSRRFSSLWEVQLELGEIPGMLSPNILEPYQPIDIDVREDEGEEESQVEEDEEDEEEEQRVEGEEEMEGEEEEEQEEEGDGDGDEPFGDFYLPDGIYSYTTPLHPSDSTSSLLLPGPLPWATIVDTPEEMEDETTPYPSSSSSTLSTSSSSSLSSSAEIILVKYETRETILEDEAGEDEVDTDELEPSPVTGPARIATALGIHPLDGPYATHSVPALEEDDHHQDDDAKDQEQTQVLSFSNAPTSASSIAKSTRPAPTLLLSSVHSEMRQDRKDSGVFIMHDDGFIKMETENGPLLPPPRPAPVLANREVMPLFYSSPESSETVSVMDQGDAAPPLPPPSRLHMYSSLMTGSSLISLSA</sequence>
<dbReference type="EMBL" id="JAAAUY010000423">
    <property type="protein sequence ID" value="KAF9330084.1"/>
    <property type="molecule type" value="Genomic_DNA"/>
</dbReference>
<feature type="region of interest" description="Disordered" evidence="1">
    <location>
        <begin position="216"/>
        <end position="238"/>
    </location>
</feature>
<comment type="caution">
    <text evidence="2">The sequence shown here is derived from an EMBL/GenBank/DDBJ whole genome shotgun (WGS) entry which is preliminary data.</text>
</comment>
<organism evidence="2 3">
    <name type="scientific">Podila minutissima</name>
    <dbReference type="NCBI Taxonomy" id="64525"/>
    <lineage>
        <taxon>Eukaryota</taxon>
        <taxon>Fungi</taxon>
        <taxon>Fungi incertae sedis</taxon>
        <taxon>Mucoromycota</taxon>
        <taxon>Mortierellomycotina</taxon>
        <taxon>Mortierellomycetes</taxon>
        <taxon>Mortierellales</taxon>
        <taxon>Mortierellaceae</taxon>
        <taxon>Podila</taxon>
    </lineage>
</organism>
<reference evidence="2" key="1">
    <citation type="journal article" date="2020" name="Fungal Divers.">
        <title>Resolving the Mortierellaceae phylogeny through synthesis of multi-gene phylogenetics and phylogenomics.</title>
        <authorList>
            <person name="Vandepol N."/>
            <person name="Liber J."/>
            <person name="Desiro A."/>
            <person name="Na H."/>
            <person name="Kennedy M."/>
            <person name="Barry K."/>
            <person name="Grigoriev I.V."/>
            <person name="Miller A.N."/>
            <person name="O'Donnell K."/>
            <person name="Stajich J.E."/>
            <person name="Bonito G."/>
        </authorList>
    </citation>
    <scope>NUCLEOTIDE SEQUENCE</scope>
    <source>
        <strain evidence="2">NVP1</strain>
    </source>
</reference>
<proteinExistence type="predicted"/>
<name>A0A9P5SLV4_9FUNG</name>
<accession>A0A9P5SLV4</accession>
<feature type="compositionally biased region" description="Polar residues" evidence="1">
    <location>
        <begin position="280"/>
        <end position="297"/>
    </location>
</feature>
<feature type="region of interest" description="Disordered" evidence="1">
    <location>
        <begin position="171"/>
        <end position="203"/>
    </location>
</feature>
<dbReference type="Proteomes" id="UP000696485">
    <property type="component" value="Unassembled WGS sequence"/>
</dbReference>